<reference evidence="1" key="1">
    <citation type="submission" date="2021-05" db="EMBL/GenBank/DDBJ databases">
        <authorList>
            <person name="Pan Q."/>
            <person name="Jouanno E."/>
            <person name="Zahm M."/>
            <person name="Klopp C."/>
            <person name="Cabau C."/>
            <person name="Louis A."/>
            <person name="Berthelot C."/>
            <person name="Parey E."/>
            <person name="Roest Crollius H."/>
            <person name="Montfort J."/>
            <person name="Robinson-Rechavi M."/>
            <person name="Bouchez O."/>
            <person name="Lampietro C."/>
            <person name="Lopez Roques C."/>
            <person name="Donnadieu C."/>
            <person name="Postlethwait J."/>
            <person name="Bobe J."/>
            <person name="Dillon D."/>
            <person name="Chandos A."/>
            <person name="von Hippel F."/>
            <person name="Guiguen Y."/>
        </authorList>
    </citation>
    <scope>NUCLEOTIDE SEQUENCE</scope>
    <source>
        <strain evidence="1">YG-Jan2019</strain>
    </source>
</reference>
<gene>
    <name evidence="1" type="ORF">DPEC_G00225620</name>
</gene>
<comment type="caution">
    <text evidence="1">The sequence shown here is derived from an EMBL/GenBank/DDBJ whole genome shotgun (WGS) entry which is preliminary data.</text>
</comment>
<name>A0ACC2G0L8_DALPE</name>
<keyword evidence="2" id="KW-1185">Reference proteome</keyword>
<sequence length="85" mass="9394">MPTENSCHCPFKGPVTLDGVSQRHCSRRPKEKTSVFGQVFLLGLKLGRSKDWSARAGVHVLRQDQDGEPDPDFGPIRILPLSPTP</sequence>
<proteinExistence type="predicted"/>
<evidence type="ECO:0000313" key="1">
    <source>
        <dbReference type="EMBL" id="KAJ7997116.1"/>
    </source>
</evidence>
<accession>A0ACC2G0L8</accession>
<organism evidence="1 2">
    <name type="scientific">Dallia pectoralis</name>
    <name type="common">Alaska blackfish</name>
    <dbReference type="NCBI Taxonomy" id="75939"/>
    <lineage>
        <taxon>Eukaryota</taxon>
        <taxon>Metazoa</taxon>
        <taxon>Chordata</taxon>
        <taxon>Craniata</taxon>
        <taxon>Vertebrata</taxon>
        <taxon>Euteleostomi</taxon>
        <taxon>Actinopterygii</taxon>
        <taxon>Neopterygii</taxon>
        <taxon>Teleostei</taxon>
        <taxon>Protacanthopterygii</taxon>
        <taxon>Esociformes</taxon>
        <taxon>Umbridae</taxon>
        <taxon>Dallia</taxon>
    </lineage>
</organism>
<protein>
    <submittedName>
        <fullName evidence="1">Uncharacterized protein</fullName>
    </submittedName>
</protein>
<evidence type="ECO:0000313" key="2">
    <source>
        <dbReference type="Proteomes" id="UP001157502"/>
    </source>
</evidence>
<dbReference type="Proteomes" id="UP001157502">
    <property type="component" value="Chromosome 19"/>
</dbReference>
<dbReference type="EMBL" id="CM055746">
    <property type="protein sequence ID" value="KAJ7997116.1"/>
    <property type="molecule type" value="Genomic_DNA"/>
</dbReference>